<accession>A0A914WHJ8</accession>
<keyword evidence="2" id="KW-1185">Reference proteome</keyword>
<evidence type="ECO:0000313" key="2">
    <source>
        <dbReference type="Proteomes" id="UP000887566"/>
    </source>
</evidence>
<organism evidence="2 3">
    <name type="scientific">Plectus sambesii</name>
    <dbReference type="NCBI Taxonomy" id="2011161"/>
    <lineage>
        <taxon>Eukaryota</taxon>
        <taxon>Metazoa</taxon>
        <taxon>Ecdysozoa</taxon>
        <taxon>Nematoda</taxon>
        <taxon>Chromadorea</taxon>
        <taxon>Plectida</taxon>
        <taxon>Plectina</taxon>
        <taxon>Plectoidea</taxon>
        <taxon>Plectidae</taxon>
        <taxon>Plectus</taxon>
    </lineage>
</organism>
<name>A0A914WHJ8_9BILA</name>
<dbReference type="Proteomes" id="UP000887566">
    <property type="component" value="Unplaced"/>
</dbReference>
<protein>
    <submittedName>
        <fullName evidence="3">Uncharacterized protein</fullName>
    </submittedName>
</protein>
<reference evidence="3" key="1">
    <citation type="submission" date="2022-11" db="UniProtKB">
        <authorList>
            <consortium name="WormBaseParasite"/>
        </authorList>
    </citation>
    <scope>IDENTIFICATION</scope>
</reference>
<sequence>MSLPAVSQSPSKEDDDESLESAATMHRKLTERRRPVEYLTICTAVSWILGRQNVVSSSAAKTATGGSSLLSVQQIDPEAQERHSKKKEEMMAINIRRATIREFFNDLHEQPQLLFLQEISNMSEMEQILKSADLEAWHASSLLTTKLASCVMAWSTDLAASFHVKERYGFRKDFNDKSLQEMFSLESIVAGSGDERKEVSKKLEEKRMIFVLLQVDDDELQKYFAHQPIYIALKIRKELSDESRKSICVAKQRDSDASQLSEVLAGLLKQKRTEENKAAEEADAQCDTD</sequence>
<proteinExistence type="predicted"/>
<evidence type="ECO:0000313" key="3">
    <source>
        <dbReference type="WBParaSite" id="PSAMB.scaffold392size70469.g5358.t1"/>
    </source>
</evidence>
<feature type="region of interest" description="Disordered" evidence="1">
    <location>
        <begin position="1"/>
        <end position="21"/>
    </location>
</feature>
<feature type="compositionally biased region" description="Polar residues" evidence="1">
    <location>
        <begin position="1"/>
        <end position="10"/>
    </location>
</feature>
<dbReference type="AlphaFoldDB" id="A0A914WHJ8"/>
<evidence type="ECO:0000256" key="1">
    <source>
        <dbReference type="SAM" id="MobiDB-lite"/>
    </source>
</evidence>
<dbReference type="WBParaSite" id="PSAMB.scaffold392size70469.g5358.t1">
    <property type="protein sequence ID" value="PSAMB.scaffold392size70469.g5358.t1"/>
    <property type="gene ID" value="PSAMB.scaffold392size70469.g5358"/>
</dbReference>